<dbReference type="Gene3D" id="3.50.50.60">
    <property type="entry name" value="FAD/NAD(P)-binding domain"/>
    <property type="match status" value="1"/>
</dbReference>
<evidence type="ECO:0000256" key="2">
    <source>
        <dbReference type="ARBA" id="ARBA00022630"/>
    </source>
</evidence>
<dbReference type="PANTHER" id="PTHR43004:SF20">
    <property type="entry name" value="2-MONOOXYGENASE, PUTATIVE (AFU_ORTHOLOGUE AFUA_1G13660)-RELATED"/>
    <property type="match status" value="1"/>
</dbReference>
<evidence type="ECO:0008006" key="9">
    <source>
        <dbReference type="Google" id="ProtNLM"/>
    </source>
</evidence>
<comment type="similarity">
    <text evidence="1">Belongs to the PheA/TfdB FAD monooxygenase family.</text>
</comment>
<dbReference type="CDD" id="cd02979">
    <property type="entry name" value="PHOX_C"/>
    <property type="match status" value="1"/>
</dbReference>
<evidence type="ECO:0000259" key="5">
    <source>
        <dbReference type="Pfam" id="PF01494"/>
    </source>
</evidence>
<dbReference type="Proteomes" id="UP001437256">
    <property type="component" value="Unassembled WGS sequence"/>
</dbReference>
<gene>
    <name evidence="7" type="ORF">AAF712_004440</name>
</gene>
<dbReference type="InterPro" id="IPR050641">
    <property type="entry name" value="RIFMO-like"/>
</dbReference>
<keyword evidence="8" id="KW-1185">Reference proteome</keyword>
<organism evidence="7 8">
    <name type="scientific">Marasmius tenuissimus</name>
    <dbReference type="NCBI Taxonomy" id="585030"/>
    <lineage>
        <taxon>Eukaryota</taxon>
        <taxon>Fungi</taxon>
        <taxon>Dikarya</taxon>
        <taxon>Basidiomycota</taxon>
        <taxon>Agaricomycotina</taxon>
        <taxon>Agaricomycetes</taxon>
        <taxon>Agaricomycetidae</taxon>
        <taxon>Agaricales</taxon>
        <taxon>Marasmiineae</taxon>
        <taxon>Marasmiaceae</taxon>
        <taxon>Marasmius</taxon>
    </lineage>
</organism>
<dbReference type="EMBL" id="JBBXMP010000018">
    <property type="protein sequence ID" value="KAL0068362.1"/>
    <property type="molecule type" value="Genomic_DNA"/>
</dbReference>
<dbReference type="PRINTS" id="PR00420">
    <property type="entry name" value="RNGMNOXGNASE"/>
</dbReference>
<dbReference type="SUPFAM" id="SSF51905">
    <property type="entry name" value="FAD/NAD(P)-binding domain"/>
    <property type="match status" value="1"/>
</dbReference>
<evidence type="ECO:0000256" key="1">
    <source>
        <dbReference type="ARBA" id="ARBA00007801"/>
    </source>
</evidence>
<dbReference type="Pfam" id="PF01494">
    <property type="entry name" value="FAD_binding_3"/>
    <property type="match status" value="1"/>
</dbReference>
<evidence type="ECO:0000259" key="6">
    <source>
        <dbReference type="Pfam" id="PF07976"/>
    </source>
</evidence>
<comment type="caution">
    <text evidence="7">The sequence shown here is derived from an EMBL/GenBank/DDBJ whole genome shotgun (WGS) entry which is preliminary data.</text>
</comment>
<dbReference type="InterPro" id="IPR038220">
    <property type="entry name" value="PHOX_C_sf"/>
</dbReference>
<sequence length="598" mass="65580">MASKMSNVDVLVIGAGPAGLMAAFGLARAGVNVRIIDQRPVKVAAGQADGIQPRTIEVFQSYGLADRLLKEGNQMHMAAFYGPSDGGGIELIERVPDVTAPTARFPFEVTLHQGAIEAIFLDNMKEMNLEVDRPIIPTSIKLSEDEASLNDPESFPVQVELKHLDQNEGGGETEIVNAKYVLGADGAHSWVRKTLGIAMEGEHTNYVWGVIDMIPDTDFPDIRNKSAVHSNNGSCMIIPREGDLVRVYIQLGSESIDATNGRVDKANLGPEKLLAVAQKSFHPFTFKTPEKFDWWTIYVIGQRVASKFSIKDRVFIAGDACHTHSPKAGQGMNASMNDSYNLVWKLSHVLKGWASQSLLSTYETERRLYATQLINFDKKFAKLFSGKPRSELHIDGVSHEEFLMAFQTFGKFTSGTGVHYEKSDIVDTRHQSLAPELIIGERVPPETLVRAADGRPYNIQDLVPSDTRFKVLVFTGDTSDSSQLARVEQLADGIEGSSSFLTKAASKSMFDFIAISSTDKKRIVYNAIPALFRSHWSKVFIDDVDLTGTQGGRLYGSYGIGASGAVVVVRPDGYVGTVTPLDNLADLNAYFSRFCVQV</sequence>
<proteinExistence type="inferred from homology"/>
<dbReference type="SUPFAM" id="SSF52833">
    <property type="entry name" value="Thioredoxin-like"/>
    <property type="match status" value="1"/>
</dbReference>
<dbReference type="Pfam" id="PF07976">
    <property type="entry name" value="Phe_hydrox_dim"/>
    <property type="match status" value="1"/>
</dbReference>
<dbReference type="InterPro" id="IPR036188">
    <property type="entry name" value="FAD/NAD-bd_sf"/>
</dbReference>
<feature type="domain" description="Phenol hydroxylase-like C-terminal dimerisation" evidence="6">
    <location>
        <begin position="418"/>
        <end position="597"/>
    </location>
</feature>
<reference evidence="7 8" key="1">
    <citation type="submission" date="2024-05" db="EMBL/GenBank/DDBJ databases">
        <title>A draft genome resource for the thread blight pathogen Marasmius tenuissimus strain MS-2.</title>
        <authorList>
            <person name="Yulfo-Soto G.E."/>
            <person name="Baruah I.K."/>
            <person name="Amoako-Attah I."/>
            <person name="Bukari Y."/>
            <person name="Meinhardt L.W."/>
            <person name="Bailey B.A."/>
            <person name="Cohen S.P."/>
        </authorList>
    </citation>
    <scope>NUCLEOTIDE SEQUENCE [LARGE SCALE GENOMIC DNA]</scope>
    <source>
        <strain evidence="7 8">MS-2</strain>
    </source>
</reference>
<name>A0ABR3A4P2_9AGAR</name>
<keyword evidence="2" id="KW-0285">Flavoprotein</keyword>
<dbReference type="PANTHER" id="PTHR43004">
    <property type="entry name" value="TRK SYSTEM POTASSIUM UPTAKE PROTEIN"/>
    <property type="match status" value="1"/>
</dbReference>
<dbReference type="InterPro" id="IPR012941">
    <property type="entry name" value="Phe_hydrox_C_dim_dom"/>
</dbReference>
<dbReference type="SUPFAM" id="SSF54373">
    <property type="entry name" value="FAD-linked reductases, C-terminal domain"/>
    <property type="match status" value="1"/>
</dbReference>
<evidence type="ECO:0000256" key="4">
    <source>
        <dbReference type="ARBA" id="ARBA00023002"/>
    </source>
</evidence>
<evidence type="ECO:0000313" key="7">
    <source>
        <dbReference type="EMBL" id="KAL0068362.1"/>
    </source>
</evidence>
<accession>A0ABR3A4P2</accession>
<dbReference type="InterPro" id="IPR036249">
    <property type="entry name" value="Thioredoxin-like_sf"/>
</dbReference>
<dbReference type="Gene3D" id="3.40.30.20">
    <property type="match status" value="1"/>
</dbReference>
<keyword evidence="3" id="KW-0274">FAD</keyword>
<evidence type="ECO:0000313" key="8">
    <source>
        <dbReference type="Proteomes" id="UP001437256"/>
    </source>
</evidence>
<dbReference type="InterPro" id="IPR002938">
    <property type="entry name" value="FAD-bd"/>
</dbReference>
<evidence type="ECO:0000256" key="3">
    <source>
        <dbReference type="ARBA" id="ARBA00022827"/>
    </source>
</evidence>
<dbReference type="Gene3D" id="3.30.9.10">
    <property type="entry name" value="D-Amino Acid Oxidase, subunit A, domain 2"/>
    <property type="match status" value="1"/>
</dbReference>
<keyword evidence="4" id="KW-0560">Oxidoreductase</keyword>
<protein>
    <recommendedName>
        <fullName evidence="9">Phenol 2-monooxygenase</fullName>
    </recommendedName>
</protein>
<feature type="domain" description="FAD-binding" evidence="5">
    <location>
        <begin position="8"/>
        <end position="376"/>
    </location>
</feature>